<dbReference type="GO" id="GO:0043571">
    <property type="term" value="P:maintenance of CRISPR repeat elements"/>
    <property type="evidence" value="ECO:0007669"/>
    <property type="project" value="UniProtKB-UniRule"/>
</dbReference>
<evidence type="ECO:0000313" key="4">
    <source>
        <dbReference type="Proteomes" id="UP000051330"/>
    </source>
</evidence>
<keyword evidence="4" id="KW-1185">Reference proteome</keyword>
<accession>A0A0R1MJU8</accession>
<dbReference type="InterPro" id="IPR010155">
    <property type="entry name" value="CRISPR-assoc_prot_Cas5d"/>
</dbReference>
<comment type="caution">
    <text evidence="3">The sequence shown here is derived from an EMBL/GenBank/DDBJ whole genome shotgun (WGS) entry which is preliminary data.</text>
</comment>
<dbReference type="Gene3D" id="3.30.70.2660">
    <property type="match status" value="1"/>
</dbReference>
<keyword evidence="2" id="KW-0694">RNA-binding</keyword>
<evidence type="ECO:0000256" key="2">
    <source>
        <dbReference type="PIRNR" id="PIRNR029950"/>
    </source>
</evidence>
<dbReference type="GO" id="GO:0003723">
    <property type="term" value="F:RNA binding"/>
    <property type="evidence" value="ECO:0007669"/>
    <property type="project" value="UniProtKB-UniRule"/>
</dbReference>
<dbReference type="GO" id="GO:0004519">
    <property type="term" value="F:endonuclease activity"/>
    <property type="evidence" value="ECO:0007669"/>
    <property type="project" value="UniProtKB-UniRule"/>
</dbReference>
<dbReference type="NCBIfam" id="TIGR02593">
    <property type="entry name" value="CRISPR_cas5"/>
    <property type="match status" value="1"/>
</dbReference>
<comment type="similarity">
    <text evidence="2">Belongs to the CRISPR-associated protein Cas5 family. Subtype I-C/Dvulg subfamily.</text>
</comment>
<dbReference type="Pfam" id="PF09704">
    <property type="entry name" value="Cas_Cas5d"/>
    <property type="match status" value="1"/>
</dbReference>
<comment type="function">
    <text evidence="2">CRISPR (clustered regularly interspaced short palindromic repeat) is an adaptive immune system that provides protection against mobile genetic elements (viruses, transposable elements and conjugative plasmids). CRISPR clusters contain spacers, sequences complementary to antecedent mobile elements, and target invading nucleic acids. CRISPR clusters are transcribed and processed into CRISPR RNA (crRNA).</text>
</comment>
<dbReference type="EC" id="3.1.-.-" evidence="2"/>
<evidence type="ECO:0000313" key="3">
    <source>
        <dbReference type="EMBL" id="KRL07753.1"/>
    </source>
</evidence>
<dbReference type="NCBIfam" id="TIGR01876">
    <property type="entry name" value="cas_Cas5d"/>
    <property type="match status" value="1"/>
</dbReference>
<name>A0A0R1MJU8_9LACO</name>
<dbReference type="GO" id="GO:0016787">
    <property type="term" value="F:hydrolase activity"/>
    <property type="evidence" value="ECO:0007669"/>
    <property type="project" value="UniProtKB-KW"/>
</dbReference>
<keyword evidence="2" id="KW-0540">Nuclease</keyword>
<evidence type="ECO:0000256" key="1">
    <source>
        <dbReference type="ARBA" id="ARBA00023118"/>
    </source>
</evidence>
<dbReference type="EMBL" id="AZEC01000031">
    <property type="protein sequence ID" value="KRL07753.1"/>
    <property type="molecule type" value="Genomic_DNA"/>
</dbReference>
<keyword evidence="2" id="KW-0378">Hydrolase</keyword>
<dbReference type="GO" id="GO:0051607">
    <property type="term" value="P:defense response to virus"/>
    <property type="evidence" value="ECO:0007669"/>
    <property type="project" value="UniProtKB-UniRule"/>
</dbReference>
<protein>
    <recommendedName>
        <fullName evidence="2">pre-crRNA processing endonuclease</fullName>
        <ecNumber evidence="2">3.1.-.-</ecNumber>
    </recommendedName>
</protein>
<dbReference type="AlphaFoldDB" id="A0A0R1MJU8"/>
<keyword evidence="2" id="KW-0255">Endonuclease</keyword>
<proteinExistence type="inferred from homology"/>
<gene>
    <name evidence="3" type="ORF">FD09_GL002030</name>
</gene>
<dbReference type="STRING" id="1423792.FD09_GL002030"/>
<organism evidence="3 4">
    <name type="scientific">Schleiferilactobacillus perolens DSM 12744</name>
    <dbReference type="NCBI Taxonomy" id="1423792"/>
    <lineage>
        <taxon>Bacteria</taxon>
        <taxon>Bacillati</taxon>
        <taxon>Bacillota</taxon>
        <taxon>Bacilli</taxon>
        <taxon>Lactobacillales</taxon>
        <taxon>Lactobacillaceae</taxon>
        <taxon>Schleiferilactobacillus</taxon>
    </lineage>
</organism>
<sequence length="254" mass="29326">MDNLKGGEFMTKDTNTVEFEVWGNFGLFTDPLTRGGERMSYQLPTYQALVGITSSIYWKPTLIWRIDDLRVMNTIKVESKAIRPLDKNFALDKNTLAYYTYLVQPRYQVRAHFVWNMQRPDLEQDRNAKKHMAIFQRALKAGGREDVFLGTRECQGYVKPISFGTGEGAYDNQGKQLFGTMVHGYNYPDETGDPTFAVRLWTPTMQDGIVHFLAPDQCKIVQPIRKIKNYHWQHPNTMQSVDILYDAMFGGESK</sequence>
<dbReference type="InterPro" id="IPR013422">
    <property type="entry name" value="CRISPR-assoc_prot_Cas5_N"/>
</dbReference>
<dbReference type="InterPro" id="IPR021124">
    <property type="entry name" value="CRISPR-assoc_prot_Cas5"/>
</dbReference>
<dbReference type="PATRIC" id="fig|1423792.3.peg.2060"/>
<dbReference type="Proteomes" id="UP000051330">
    <property type="component" value="Unassembled WGS sequence"/>
</dbReference>
<reference evidence="3 4" key="1">
    <citation type="journal article" date="2015" name="Genome Announc.">
        <title>Expanding the biotechnology potential of lactobacilli through comparative genomics of 213 strains and associated genera.</title>
        <authorList>
            <person name="Sun Z."/>
            <person name="Harris H.M."/>
            <person name="McCann A."/>
            <person name="Guo C."/>
            <person name="Argimon S."/>
            <person name="Zhang W."/>
            <person name="Yang X."/>
            <person name="Jeffery I.B."/>
            <person name="Cooney J.C."/>
            <person name="Kagawa T.F."/>
            <person name="Liu W."/>
            <person name="Song Y."/>
            <person name="Salvetti E."/>
            <person name="Wrobel A."/>
            <person name="Rasinkangas P."/>
            <person name="Parkhill J."/>
            <person name="Rea M.C."/>
            <person name="O'Sullivan O."/>
            <person name="Ritari J."/>
            <person name="Douillard F.P."/>
            <person name="Paul Ross R."/>
            <person name="Yang R."/>
            <person name="Briner A.E."/>
            <person name="Felis G.E."/>
            <person name="de Vos W.M."/>
            <person name="Barrangou R."/>
            <person name="Klaenhammer T.R."/>
            <person name="Caufield P.W."/>
            <person name="Cui Y."/>
            <person name="Zhang H."/>
            <person name="O'Toole P.W."/>
        </authorList>
    </citation>
    <scope>NUCLEOTIDE SEQUENCE [LARGE SCALE GENOMIC DNA]</scope>
    <source>
        <strain evidence="3 4">DSM 12744</strain>
    </source>
</reference>
<keyword evidence="1 2" id="KW-0051">Antiviral defense</keyword>
<dbReference type="PIRSF" id="PIRSF029950">
    <property type="entry name" value="Cas_CT1134"/>
    <property type="match status" value="1"/>
</dbReference>